<organism evidence="5 6">
    <name type="scientific">Stieleria varia</name>
    <dbReference type="NCBI Taxonomy" id="2528005"/>
    <lineage>
        <taxon>Bacteria</taxon>
        <taxon>Pseudomonadati</taxon>
        <taxon>Planctomycetota</taxon>
        <taxon>Planctomycetia</taxon>
        <taxon>Pirellulales</taxon>
        <taxon>Pirellulaceae</taxon>
        <taxon>Stieleria</taxon>
    </lineage>
</organism>
<dbReference type="EMBL" id="SJPN01000001">
    <property type="protein sequence ID" value="TWU07967.1"/>
    <property type="molecule type" value="Genomic_DNA"/>
</dbReference>
<feature type="transmembrane region" description="Helical" evidence="4">
    <location>
        <begin position="247"/>
        <end position="265"/>
    </location>
</feature>
<dbReference type="InterPro" id="IPR011990">
    <property type="entry name" value="TPR-like_helical_dom_sf"/>
</dbReference>
<keyword evidence="4" id="KW-0812">Transmembrane</keyword>
<accession>A0A5C6B879</accession>
<evidence type="ECO:0000256" key="1">
    <source>
        <dbReference type="ARBA" id="ARBA00022737"/>
    </source>
</evidence>
<feature type="transmembrane region" description="Helical" evidence="4">
    <location>
        <begin position="7"/>
        <end position="25"/>
    </location>
</feature>
<feature type="transmembrane region" description="Helical" evidence="4">
    <location>
        <begin position="413"/>
        <end position="432"/>
    </location>
</feature>
<dbReference type="PANTHER" id="PTHR44227">
    <property type="match status" value="1"/>
</dbReference>
<name>A0A5C6B879_9BACT</name>
<dbReference type="AlphaFoldDB" id="A0A5C6B879"/>
<dbReference type="SUPFAM" id="SSF48452">
    <property type="entry name" value="TPR-like"/>
    <property type="match status" value="1"/>
</dbReference>
<dbReference type="RefSeq" id="WP_146518091.1">
    <property type="nucleotide sequence ID" value="NZ_CP151726.1"/>
</dbReference>
<dbReference type="PANTHER" id="PTHR44227:SF3">
    <property type="entry name" value="PROTEIN O-MANNOSYL-TRANSFERASE TMTC4"/>
    <property type="match status" value="1"/>
</dbReference>
<keyword evidence="1" id="KW-0677">Repeat</keyword>
<dbReference type="OrthoDB" id="232771at2"/>
<keyword evidence="2" id="KW-0802">TPR repeat</keyword>
<sequence>MLSRPNVLLVLTLSVVGVVHLNGMFGKFVLDDFALVQNALLRDLWSFDWFRLAKRPVATATFAANFAYTGEDPLGFHIVNWLVHLSAVAALFALVHRTMLMPAFTFASSKTADPKTAPSNSPADFDSQVAIATATATATALLWGVHPLTTAAVTYIVQRFESFASLWILVCLWAWSHAFGRTVTESAAATSDQAKRSNNKTMWAILAIVAAYAAYGSKEMAAGLSLTVLLYDRYFLADSWRGLRSRWHWYAVLTAPLIVGLFVFVPRLLRTRHAEGSTIGFGIDGFTPWSYLTSQPVVFLRYLRLSVLPIGQSLDYGWIPSRSPTNQMIGAIAWLGLLLLVGWLFMRFRRASVLVIGMLVILAPTSTLLPLQDIIFEHRFYLPLAFLTACIVGVIVHRLAIRNADHDAPSMQRLAVQALTVALVLAVPLGWLTTERNLDYTLAARLYAQDCRVNPDNPRAWFSLANSMDFDEIEPKLEMLRRAVELSEQRDFFYGGTDYLYRRELADNLLLSDRHREAGVYFQEALPHCHNLLETTECQFRLALIASLDNRPDDAEMWFQKALQGDESLQKEIKATYQAHRERVEKMANASGESSDSPPRSSPGS</sequence>
<feature type="transmembrane region" description="Helical" evidence="4">
    <location>
        <begin position="381"/>
        <end position="401"/>
    </location>
</feature>
<feature type="transmembrane region" description="Helical" evidence="4">
    <location>
        <begin position="74"/>
        <end position="95"/>
    </location>
</feature>
<evidence type="ECO:0008006" key="7">
    <source>
        <dbReference type="Google" id="ProtNLM"/>
    </source>
</evidence>
<evidence type="ECO:0000256" key="4">
    <source>
        <dbReference type="SAM" id="Phobius"/>
    </source>
</evidence>
<evidence type="ECO:0000256" key="3">
    <source>
        <dbReference type="SAM" id="MobiDB-lite"/>
    </source>
</evidence>
<keyword evidence="4" id="KW-0472">Membrane</keyword>
<proteinExistence type="predicted"/>
<feature type="compositionally biased region" description="Low complexity" evidence="3">
    <location>
        <begin position="591"/>
        <end position="605"/>
    </location>
</feature>
<feature type="transmembrane region" description="Helical" evidence="4">
    <location>
        <begin position="328"/>
        <end position="345"/>
    </location>
</feature>
<evidence type="ECO:0000313" key="6">
    <source>
        <dbReference type="Proteomes" id="UP000320176"/>
    </source>
</evidence>
<dbReference type="InterPro" id="IPR052346">
    <property type="entry name" value="O-mannosyl-transferase_TMTC"/>
</dbReference>
<feature type="transmembrane region" description="Helical" evidence="4">
    <location>
        <begin position="203"/>
        <end position="227"/>
    </location>
</feature>
<keyword evidence="6" id="KW-1185">Reference proteome</keyword>
<dbReference type="Proteomes" id="UP000320176">
    <property type="component" value="Unassembled WGS sequence"/>
</dbReference>
<feature type="transmembrane region" description="Helical" evidence="4">
    <location>
        <begin position="351"/>
        <end position="369"/>
    </location>
</feature>
<comment type="caution">
    <text evidence="5">The sequence shown here is derived from an EMBL/GenBank/DDBJ whole genome shotgun (WGS) entry which is preliminary data.</text>
</comment>
<keyword evidence="4" id="KW-1133">Transmembrane helix</keyword>
<gene>
    <name evidence="5" type="ORF">Pla52n_05440</name>
</gene>
<evidence type="ECO:0000256" key="2">
    <source>
        <dbReference type="ARBA" id="ARBA00022803"/>
    </source>
</evidence>
<evidence type="ECO:0000313" key="5">
    <source>
        <dbReference type="EMBL" id="TWU07967.1"/>
    </source>
</evidence>
<reference evidence="5 6" key="1">
    <citation type="submission" date="2019-02" db="EMBL/GenBank/DDBJ databases">
        <title>Deep-cultivation of Planctomycetes and their phenomic and genomic characterization uncovers novel biology.</title>
        <authorList>
            <person name="Wiegand S."/>
            <person name="Jogler M."/>
            <person name="Boedeker C."/>
            <person name="Pinto D."/>
            <person name="Vollmers J."/>
            <person name="Rivas-Marin E."/>
            <person name="Kohn T."/>
            <person name="Peeters S.H."/>
            <person name="Heuer A."/>
            <person name="Rast P."/>
            <person name="Oberbeckmann S."/>
            <person name="Bunk B."/>
            <person name="Jeske O."/>
            <person name="Meyerdierks A."/>
            <person name="Storesund J.E."/>
            <person name="Kallscheuer N."/>
            <person name="Luecker S."/>
            <person name="Lage O.M."/>
            <person name="Pohl T."/>
            <person name="Merkel B.J."/>
            <person name="Hornburger P."/>
            <person name="Mueller R.-W."/>
            <person name="Bruemmer F."/>
            <person name="Labrenz M."/>
            <person name="Spormann A.M."/>
            <person name="Op Den Camp H."/>
            <person name="Overmann J."/>
            <person name="Amann R."/>
            <person name="Jetten M.S.M."/>
            <person name="Mascher T."/>
            <person name="Medema M.H."/>
            <person name="Devos D.P."/>
            <person name="Kaster A.-K."/>
            <person name="Ovreas L."/>
            <person name="Rohde M."/>
            <person name="Galperin M.Y."/>
            <person name="Jogler C."/>
        </authorList>
    </citation>
    <scope>NUCLEOTIDE SEQUENCE [LARGE SCALE GENOMIC DNA]</scope>
    <source>
        <strain evidence="5 6">Pla52n</strain>
    </source>
</reference>
<protein>
    <recommendedName>
        <fullName evidence="7">Tetratricopeptide repeat protein</fullName>
    </recommendedName>
</protein>
<feature type="region of interest" description="Disordered" evidence="3">
    <location>
        <begin position="584"/>
        <end position="605"/>
    </location>
</feature>
<dbReference type="Gene3D" id="1.25.40.10">
    <property type="entry name" value="Tetratricopeptide repeat domain"/>
    <property type="match status" value="1"/>
</dbReference>